<dbReference type="Ensembl" id="ENSXCOT00000003252.1">
    <property type="protein sequence ID" value="ENSXCOP00000003215.1"/>
    <property type="gene ID" value="ENSXCOG00000002534.1"/>
</dbReference>
<dbReference type="InterPro" id="IPR000426">
    <property type="entry name" value="Proteasome_asu_N"/>
</dbReference>
<organism evidence="2 3">
    <name type="scientific">Xiphophorus couchianus</name>
    <name type="common">Monterrey platyfish</name>
    <dbReference type="NCBI Taxonomy" id="32473"/>
    <lineage>
        <taxon>Eukaryota</taxon>
        <taxon>Metazoa</taxon>
        <taxon>Chordata</taxon>
        <taxon>Craniata</taxon>
        <taxon>Vertebrata</taxon>
        <taxon>Euteleostomi</taxon>
        <taxon>Actinopterygii</taxon>
        <taxon>Neopterygii</taxon>
        <taxon>Teleostei</taxon>
        <taxon>Neoteleostei</taxon>
        <taxon>Acanthomorphata</taxon>
        <taxon>Ovalentaria</taxon>
        <taxon>Atherinomorphae</taxon>
        <taxon>Cyprinodontiformes</taxon>
        <taxon>Poeciliidae</taxon>
        <taxon>Poeciliinae</taxon>
        <taxon>Xiphophorus</taxon>
    </lineage>
</organism>
<accession>A0A3B5KYU9</accession>
<dbReference type="GO" id="GO:0006511">
    <property type="term" value="P:ubiquitin-dependent protein catabolic process"/>
    <property type="evidence" value="ECO:0007669"/>
    <property type="project" value="InterPro"/>
</dbReference>
<dbReference type="SUPFAM" id="SSF56235">
    <property type="entry name" value="N-terminal nucleophile aminohydrolases (Ntn hydrolases)"/>
    <property type="match status" value="1"/>
</dbReference>
<sequence length="77" mass="8515">MSRGSNAGFDRHITIFSPEGRLYQVGQAAGLLHCDQHVPSNPSHRLCDDGSQRCVPRRDGAINRINRDESITEIIGD</sequence>
<dbReference type="Pfam" id="PF10584">
    <property type="entry name" value="Proteasome_A_N"/>
    <property type="match status" value="1"/>
</dbReference>
<feature type="domain" description="Proteasome alpha-type subunits" evidence="1">
    <location>
        <begin position="9"/>
        <end position="29"/>
    </location>
</feature>
<reference evidence="2" key="2">
    <citation type="submission" date="2025-09" db="UniProtKB">
        <authorList>
            <consortium name="Ensembl"/>
        </authorList>
    </citation>
    <scope>IDENTIFICATION</scope>
</reference>
<dbReference type="Proteomes" id="UP000261380">
    <property type="component" value="Unplaced"/>
</dbReference>
<dbReference type="GeneTree" id="ENSGT00940000175493"/>
<dbReference type="InterPro" id="IPR029055">
    <property type="entry name" value="Ntn_hydrolases_N"/>
</dbReference>
<evidence type="ECO:0000313" key="2">
    <source>
        <dbReference type="Ensembl" id="ENSXCOP00000003215.1"/>
    </source>
</evidence>
<evidence type="ECO:0000259" key="1">
    <source>
        <dbReference type="SMART" id="SM00948"/>
    </source>
</evidence>
<dbReference type="AlphaFoldDB" id="A0A3B5KYU9"/>
<dbReference type="STRING" id="32473.ENSXCOP00000003215"/>
<dbReference type="GO" id="GO:0019773">
    <property type="term" value="C:proteasome core complex, alpha-subunit complex"/>
    <property type="evidence" value="ECO:0007669"/>
    <property type="project" value="InterPro"/>
</dbReference>
<keyword evidence="3" id="KW-1185">Reference proteome</keyword>
<proteinExistence type="predicted"/>
<evidence type="ECO:0000313" key="3">
    <source>
        <dbReference type="Proteomes" id="UP000261380"/>
    </source>
</evidence>
<protein>
    <recommendedName>
        <fullName evidence="1">Proteasome alpha-type subunits domain-containing protein</fullName>
    </recommendedName>
</protein>
<reference evidence="2" key="1">
    <citation type="submission" date="2025-08" db="UniProtKB">
        <authorList>
            <consortium name="Ensembl"/>
        </authorList>
    </citation>
    <scope>IDENTIFICATION</scope>
</reference>
<dbReference type="SMART" id="SM00948">
    <property type="entry name" value="Proteasome_A_N"/>
    <property type="match status" value="1"/>
</dbReference>
<dbReference type="Gene3D" id="3.60.20.10">
    <property type="entry name" value="Glutamine Phosphoribosylpyrophosphate, subunit 1, domain 1"/>
    <property type="match status" value="1"/>
</dbReference>
<name>A0A3B5KYU9_9TELE</name>